<dbReference type="OrthoDB" id="2433183at2"/>
<evidence type="ECO:0000313" key="1">
    <source>
        <dbReference type="EMBL" id="CDQ39270.1"/>
    </source>
</evidence>
<name>A0A024QAL4_9BACI</name>
<dbReference type="STRING" id="1462526.BN990_01564"/>
<keyword evidence="2" id="KW-1185">Reference proteome</keyword>
<accession>A0A024QAL4</accession>
<dbReference type="RefSeq" id="WP_021290813.1">
    <property type="nucleotide sequence ID" value="NZ_BNER01000002.1"/>
</dbReference>
<sequence length="308" mass="37117">MEHLAQLIKLQDYISRYEWNPFRYPSQFIRLKQENWKKLTVEWEQIVEEPEEEEASPKSSRFSKWKRWKQKPRVDVTGERDHTESLPPTKEELKHYFLNRLMEIQMKWATSTITDISYINQKYSYDPEIKYFLQRFPDTYLIMYYPIFNIKKAPIEGEIIVITPINIEIIYLMDEGKDAMIIASDERTWTVDVQDKRYKIINPHIALKRTEQIIKSVLAFHDLEFPIKKTVLSKTNEILYTDEPFYTQLVGRKQYEEWFLTMRSLSSPLKNQQLRVADALLKHCQTSSVKRLEWDEETYAFGFTEENN</sequence>
<dbReference type="Proteomes" id="UP000028875">
    <property type="component" value="Unassembled WGS sequence"/>
</dbReference>
<gene>
    <name evidence="1" type="ORF">BN990_01564</name>
</gene>
<evidence type="ECO:0008006" key="3">
    <source>
        <dbReference type="Google" id="ProtNLM"/>
    </source>
</evidence>
<dbReference type="EMBL" id="CCDP010000001">
    <property type="protein sequence ID" value="CDQ39270.1"/>
    <property type="molecule type" value="Genomic_DNA"/>
</dbReference>
<reference evidence="2" key="2">
    <citation type="submission" date="2014-05" db="EMBL/GenBank/DDBJ databases">
        <title>Draft genome sequence of Virgibacillus massiliensis Vm-5.</title>
        <authorList>
            <person name="Khelaifia S."/>
            <person name="Croce O."/>
            <person name="Lagier J.C."/>
            <person name="Raoult D."/>
        </authorList>
    </citation>
    <scope>NUCLEOTIDE SEQUENCE [LARGE SCALE GENOMIC DNA]</scope>
    <source>
        <strain evidence="2">Vm-5</strain>
    </source>
</reference>
<evidence type="ECO:0000313" key="2">
    <source>
        <dbReference type="Proteomes" id="UP000028875"/>
    </source>
</evidence>
<comment type="caution">
    <text evidence="1">The sequence shown here is derived from an EMBL/GenBank/DDBJ whole genome shotgun (WGS) entry which is preliminary data.</text>
</comment>
<dbReference type="AlphaFoldDB" id="A0A024QAL4"/>
<reference evidence="1 2" key="1">
    <citation type="submission" date="2014-03" db="EMBL/GenBank/DDBJ databases">
        <authorList>
            <person name="Urmite Genomes U."/>
        </authorList>
    </citation>
    <scope>NUCLEOTIDE SEQUENCE [LARGE SCALE GENOMIC DNA]</scope>
    <source>
        <strain evidence="1 2">Vm-5</strain>
    </source>
</reference>
<protein>
    <recommendedName>
        <fullName evidence="3">NERD domain-containing protein</fullName>
    </recommendedName>
</protein>
<dbReference type="eggNOG" id="ENOG502ZBRG">
    <property type="taxonomic scope" value="Bacteria"/>
</dbReference>
<proteinExistence type="predicted"/>
<organism evidence="1 2">
    <name type="scientific">Virgibacillus massiliensis</name>
    <dbReference type="NCBI Taxonomy" id="1462526"/>
    <lineage>
        <taxon>Bacteria</taxon>
        <taxon>Bacillati</taxon>
        <taxon>Bacillota</taxon>
        <taxon>Bacilli</taxon>
        <taxon>Bacillales</taxon>
        <taxon>Bacillaceae</taxon>
        <taxon>Virgibacillus</taxon>
    </lineage>
</organism>